<feature type="compositionally biased region" description="Acidic residues" evidence="1">
    <location>
        <begin position="1"/>
        <end position="27"/>
    </location>
</feature>
<evidence type="ECO:0000256" key="1">
    <source>
        <dbReference type="SAM" id="MobiDB-lite"/>
    </source>
</evidence>
<feature type="non-terminal residue" evidence="2">
    <location>
        <position position="171"/>
    </location>
</feature>
<protein>
    <submittedName>
        <fullName evidence="2">Uncharacterized protein</fullName>
    </submittedName>
</protein>
<dbReference type="InterPro" id="IPR036890">
    <property type="entry name" value="HATPase_C_sf"/>
</dbReference>
<evidence type="ECO:0000313" key="2">
    <source>
        <dbReference type="EMBL" id="CEK77421.1"/>
    </source>
</evidence>
<organism evidence="2">
    <name type="scientific">Arion vulgaris</name>
    <dbReference type="NCBI Taxonomy" id="1028688"/>
    <lineage>
        <taxon>Eukaryota</taxon>
        <taxon>Metazoa</taxon>
        <taxon>Spiralia</taxon>
        <taxon>Lophotrochozoa</taxon>
        <taxon>Mollusca</taxon>
        <taxon>Gastropoda</taxon>
        <taxon>Heterobranchia</taxon>
        <taxon>Euthyneura</taxon>
        <taxon>Panpulmonata</taxon>
        <taxon>Eupulmonata</taxon>
        <taxon>Stylommatophora</taxon>
        <taxon>Helicina</taxon>
        <taxon>Arionoidea</taxon>
        <taxon>Arionidae</taxon>
        <taxon>Arion</taxon>
    </lineage>
</organism>
<name>A0A0B7ABN8_9EUPU</name>
<dbReference type="SUPFAM" id="SSF55874">
    <property type="entry name" value="ATPase domain of HSP90 chaperone/DNA topoisomerase II/histidine kinase"/>
    <property type="match status" value="1"/>
</dbReference>
<reference evidence="2" key="1">
    <citation type="submission" date="2014-12" db="EMBL/GenBank/DDBJ databases">
        <title>Insight into the proteome of Arion vulgaris.</title>
        <authorList>
            <person name="Aradska J."/>
            <person name="Bulat T."/>
            <person name="Smidak R."/>
            <person name="Sarate P."/>
            <person name="Gangsoo J."/>
            <person name="Sialana F."/>
            <person name="Bilban M."/>
            <person name="Lubec G."/>
        </authorList>
    </citation>
    <scope>NUCLEOTIDE SEQUENCE</scope>
    <source>
        <tissue evidence="2">Skin</tissue>
    </source>
</reference>
<dbReference type="PANTHER" id="PTHR32387:SF0">
    <property type="entry name" value="PROTEIN NO VEIN"/>
    <property type="match status" value="1"/>
</dbReference>
<feature type="non-terminal residue" evidence="2">
    <location>
        <position position="1"/>
    </location>
</feature>
<dbReference type="InterPro" id="IPR052957">
    <property type="entry name" value="Auxin_embryo_med"/>
</dbReference>
<proteinExistence type="predicted"/>
<accession>A0A0B7ABN8</accession>
<gene>
    <name evidence="2" type="primary">ORF104546</name>
</gene>
<sequence length="171" mass="19514">GEESTENSEVGDDDDEVEEEEKQEEIGDSQAELAEPTELPDKDSIVSESLGEDLKTTDEVVVEEEEELTREQICQRVVELIQREEFGLGIQLDETGEKLMRKQQERQGRSLQRLSKDLYSKETHFVLELIQNADDNSYDDDIVPAVKFVIDFSGVTVLNNEMGFEEKNIRA</sequence>
<dbReference type="EMBL" id="HACG01030556">
    <property type="protein sequence ID" value="CEK77421.1"/>
    <property type="molecule type" value="Transcribed_RNA"/>
</dbReference>
<dbReference type="PANTHER" id="PTHR32387">
    <property type="entry name" value="WU:FJ29H11"/>
    <property type="match status" value="1"/>
</dbReference>
<feature type="region of interest" description="Disordered" evidence="1">
    <location>
        <begin position="1"/>
        <end position="58"/>
    </location>
</feature>
<dbReference type="AlphaFoldDB" id="A0A0B7ABN8"/>